<protein>
    <submittedName>
        <fullName evidence="1">Uncharacterized protein</fullName>
    </submittedName>
</protein>
<evidence type="ECO:0000313" key="1">
    <source>
        <dbReference type="EMBL" id="TDX17506.1"/>
    </source>
</evidence>
<reference evidence="1 2" key="1">
    <citation type="submission" date="2019-03" db="EMBL/GenBank/DDBJ databases">
        <title>Genomic Encyclopedia of Type Strains, Phase IV (KMG-IV): sequencing the most valuable type-strain genomes for metagenomic binning, comparative biology and taxonomic classification.</title>
        <authorList>
            <person name="Goeker M."/>
        </authorList>
    </citation>
    <scope>NUCLEOTIDE SEQUENCE [LARGE SCALE GENOMIC DNA]</scope>
    <source>
        <strain evidence="1 2">DSM 13575</strain>
    </source>
</reference>
<dbReference type="AlphaFoldDB" id="A0A4R8EY99"/>
<gene>
    <name evidence="1" type="ORF">C8D74_101226</name>
</gene>
<dbReference type="EMBL" id="SODZ01000001">
    <property type="protein sequence ID" value="TDX17506.1"/>
    <property type="molecule type" value="Genomic_DNA"/>
</dbReference>
<name>A0A4R8EY99_9BACT</name>
<accession>A0A4R8EY99</accession>
<evidence type="ECO:0000313" key="2">
    <source>
        <dbReference type="Proteomes" id="UP000294817"/>
    </source>
</evidence>
<proteinExistence type="predicted"/>
<comment type="caution">
    <text evidence="1">The sequence shown here is derived from an EMBL/GenBank/DDBJ whole genome shotgun (WGS) entry which is preliminary data.</text>
</comment>
<keyword evidence="2" id="KW-1185">Reference proteome</keyword>
<sequence length="29" mass="2829">MFELNSKAKMNPAGGCGGIGCGACAALRT</sequence>
<dbReference type="PROSITE" id="PS51257">
    <property type="entry name" value="PROKAR_LIPOPROTEIN"/>
    <property type="match status" value="1"/>
</dbReference>
<dbReference type="Proteomes" id="UP000294817">
    <property type="component" value="Unassembled WGS sequence"/>
</dbReference>
<organism evidence="1 2">
    <name type="scientific">Petrotoga sibirica</name>
    <dbReference type="NCBI Taxonomy" id="156202"/>
    <lineage>
        <taxon>Bacteria</taxon>
        <taxon>Thermotogati</taxon>
        <taxon>Thermotogota</taxon>
        <taxon>Thermotogae</taxon>
        <taxon>Petrotogales</taxon>
        <taxon>Petrotogaceae</taxon>
        <taxon>Petrotoga</taxon>
    </lineage>
</organism>